<protein>
    <submittedName>
        <fullName evidence="6">ECF-type riboflavin transporter substrate-binding protein</fullName>
    </submittedName>
</protein>
<dbReference type="Proteomes" id="UP000460549">
    <property type="component" value="Unassembled WGS sequence"/>
</dbReference>
<evidence type="ECO:0000256" key="1">
    <source>
        <dbReference type="ARBA" id="ARBA00022475"/>
    </source>
</evidence>
<feature type="transmembrane region" description="Helical" evidence="5">
    <location>
        <begin position="114"/>
        <end position="136"/>
    </location>
</feature>
<evidence type="ECO:0000256" key="4">
    <source>
        <dbReference type="ARBA" id="ARBA00023136"/>
    </source>
</evidence>
<keyword evidence="1" id="KW-1003">Cell membrane</keyword>
<dbReference type="InterPro" id="IPR009825">
    <property type="entry name" value="ECF_substrate-spec-like"/>
</dbReference>
<reference evidence="6 7" key="1">
    <citation type="submission" date="2019-08" db="EMBL/GenBank/DDBJ databases">
        <title>In-depth cultivation of the pig gut microbiome towards novel bacterial diversity and tailored functional studies.</title>
        <authorList>
            <person name="Wylensek D."/>
            <person name="Hitch T.C.A."/>
            <person name="Clavel T."/>
        </authorList>
    </citation>
    <scope>NUCLEOTIDE SEQUENCE [LARGE SCALE GENOMIC DNA]</scope>
    <source>
        <strain evidence="6 7">NM-380-WT-3C1</strain>
    </source>
</reference>
<feature type="transmembrane region" description="Helical" evidence="5">
    <location>
        <begin position="74"/>
        <end position="93"/>
    </location>
</feature>
<evidence type="ECO:0000256" key="2">
    <source>
        <dbReference type="ARBA" id="ARBA00022692"/>
    </source>
</evidence>
<dbReference type="RefSeq" id="WP_154424614.1">
    <property type="nucleotide sequence ID" value="NZ_JAQYPZ010000065.1"/>
</dbReference>
<proteinExistence type="inferred from homology"/>
<dbReference type="AlphaFoldDB" id="A0A7X2PBB1"/>
<dbReference type="InterPro" id="IPR022914">
    <property type="entry name" value="UPF0397"/>
</dbReference>
<dbReference type="PANTHER" id="PTHR37815">
    <property type="entry name" value="UPF0397 PROTEIN BC_2624-RELATED"/>
    <property type="match status" value="1"/>
</dbReference>
<dbReference type="Gene3D" id="1.10.1760.20">
    <property type="match status" value="1"/>
</dbReference>
<dbReference type="GO" id="GO:0016020">
    <property type="term" value="C:membrane"/>
    <property type="evidence" value="ECO:0007669"/>
    <property type="project" value="InterPro"/>
</dbReference>
<dbReference type="NCBIfam" id="NF010182">
    <property type="entry name" value="PRK13661.1"/>
    <property type="match status" value="1"/>
</dbReference>
<sequence length="183" mass="19189">MNKKSPITVFVAIGIGAALFFVLGRFVAIPSPVPNTNISLQYGLLAFMAALFGPLAGALIAFIGHALIDFSYGWGVWWSWVIASAVAGLIMGLGTKKISIEKSFGKKEICVFNITQVVAHLIAWGVVAPVLDILIYAEPANKVFTQGLVGGISNIVTTAIVGTLLAIAFSAAKPKTGSLKKEA</sequence>
<comment type="caution">
    <text evidence="6">The sequence shown here is derived from an EMBL/GenBank/DDBJ whole genome shotgun (WGS) entry which is preliminary data.</text>
</comment>
<dbReference type="EMBL" id="VUNN01000003">
    <property type="protein sequence ID" value="MSU05716.1"/>
    <property type="molecule type" value="Genomic_DNA"/>
</dbReference>
<name>A0A7X2PBB1_9SPIO</name>
<organism evidence="6 7">
    <name type="scientific">Bullifex porci</name>
    <dbReference type="NCBI Taxonomy" id="2606638"/>
    <lineage>
        <taxon>Bacteria</taxon>
        <taxon>Pseudomonadati</taxon>
        <taxon>Spirochaetota</taxon>
        <taxon>Spirochaetia</taxon>
        <taxon>Spirochaetales</taxon>
        <taxon>Spirochaetaceae</taxon>
        <taxon>Bullifex</taxon>
    </lineage>
</organism>
<gene>
    <name evidence="6" type="ORF">FYJ80_02840</name>
</gene>
<feature type="transmembrane region" description="Helical" evidence="5">
    <location>
        <begin position="40"/>
        <end position="68"/>
    </location>
</feature>
<keyword evidence="4 5" id="KW-0472">Membrane</keyword>
<evidence type="ECO:0000256" key="5">
    <source>
        <dbReference type="SAM" id="Phobius"/>
    </source>
</evidence>
<evidence type="ECO:0000313" key="7">
    <source>
        <dbReference type="Proteomes" id="UP000460549"/>
    </source>
</evidence>
<evidence type="ECO:0000313" key="6">
    <source>
        <dbReference type="EMBL" id="MSU05716.1"/>
    </source>
</evidence>
<feature type="transmembrane region" description="Helical" evidence="5">
    <location>
        <begin position="6"/>
        <end position="28"/>
    </location>
</feature>
<dbReference type="HAMAP" id="MF_01572">
    <property type="entry name" value="UPF0397"/>
    <property type="match status" value="1"/>
</dbReference>
<keyword evidence="2 5" id="KW-0812">Transmembrane</keyword>
<keyword evidence="3 5" id="KW-1133">Transmembrane helix</keyword>
<feature type="transmembrane region" description="Helical" evidence="5">
    <location>
        <begin position="148"/>
        <end position="172"/>
    </location>
</feature>
<accession>A0A7X2PBB1</accession>
<keyword evidence="7" id="KW-1185">Reference proteome</keyword>
<dbReference type="PANTHER" id="PTHR37815:SF3">
    <property type="entry name" value="UPF0397 PROTEIN SPR0429"/>
    <property type="match status" value="1"/>
</dbReference>
<evidence type="ECO:0000256" key="3">
    <source>
        <dbReference type="ARBA" id="ARBA00022989"/>
    </source>
</evidence>
<dbReference type="Pfam" id="PF07155">
    <property type="entry name" value="ECF-ribofla_trS"/>
    <property type="match status" value="1"/>
</dbReference>